<evidence type="ECO:0000313" key="4">
    <source>
        <dbReference type="Proteomes" id="UP000664620"/>
    </source>
</evidence>
<feature type="domain" description="Terminase large subunit gp17-like C-terminal" evidence="2">
    <location>
        <begin position="2"/>
        <end position="104"/>
    </location>
</feature>
<proteinExistence type="predicted"/>
<evidence type="ECO:0000256" key="1">
    <source>
        <dbReference type="ARBA" id="ARBA00022612"/>
    </source>
</evidence>
<organism evidence="3 4">
    <name type="scientific">Klebsiella pneumoniae</name>
    <dbReference type="NCBI Taxonomy" id="573"/>
    <lineage>
        <taxon>Bacteria</taxon>
        <taxon>Pseudomonadati</taxon>
        <taxon>Pseudomonadota</taxon>
        <taxon>Gammaproteobacteria</taxon>
        <taxon>Enterobacterales</taxon>
        <taxon>Enterobacteriaceae</taxon>
        <taxon>Klebsiella/Raoultella group</taxon>
        <taxon>Klebsiella</taxon>
        <taxon>Klebsiella pneumoniae complex</taxon>
    </lineage>
</organism>
<keyword evidence="1" id="KW-1188">Viral release from host cell</keyword>
<comment type="caution">
    <text evidence="3">The sequence shown here is derived from an EMBL/GenBank/DDBJ whole genome shotgun (WGS) entry which is preliminary data.</text>
</comment>
<evidence type="ECO:0000313" key="3">
    <source>
        <dbReference type="EMBL" id="MBO2029620.1"/>
    </source>
</evidence>
<accession>A0A939SUR5</accession>
<protein>
    <recommendedName>
        <fullName evidence="2">Terminase large subunit gp17-like C-terminal domain-containing protein</fullName>
    </recommendedName>
</protein>
<dbReference type="InterPro" id="IPR035421">
    <property type="entry name" value="Terminase_6C"/>
</dbReference>
<dbReference type="EMBL" id="JAGETO010000154">
    <property type="protein sequence ID" value="MBO2029620.1"/>
    <property type="molecule type" value="Genomic_DNA"/>
</dbReference>
<name>A0A939SUR5_KLEPN</name>
<dbReference type="Pfam" id="PF17289">
    <property type="entry name" value="Terminase_6C"/>
    <property type="match status" value="1"/>
</dbReference>
<dbReference type="AlphaFoldDB" id="A0A939SUR5"/>
<evidence type="ECO:0000259" key="2">
    <source>
        <dbReference type="Pfam" id="PF17289"/>
    </source>
</evidence>
<reference evidence="3" key="1">
    <citation type="submission" date="2021-03" db="EMBL/GenBank/DDBJ databases">
        <title>Molecular epidemiology and mechanisms of colistin and carbapenem resistance in Enterobacteriaceae from clinical isolates, the environment and porcine samples in Pretoria, South Africa.</title>
        <authorList>
            <person name="Bogoshi D."/>
            <person name="Mbelle N.M."/>
            <person name="Naidoo V."/>
            <person name="Osei Sekyere J."/>
        </authorList>
    </citation>
    <scope>NUCLEOTIDE SEQUENCE</scope>
    <source>
        <strain evidence="3">C034</strain>
    </source>
</reference>
<gene>
    <name evidence="3" type="ORF">J4734_24945</name>
</gene>
<dbReference type="Proteomes" id="UP000664620">
    <property type="component" value="Unassembled WGS sequence"/>
</dbReference>
<dbReference type="Gene3D" id="3.30.420.240">
    <property type="match status" value="1"/>
</dbReference>
<sequence>MIINMLTRYNVQHIGIDGAASAGGVSLVKKRFPAAVCYQFSPASKRMLVLKMLQLVRAGRWEYDRGEYDLITAFSAVRKVVTPGGVITYDTDRARGVSHGDLAQGDDARHR</sequence>